<keyword evidence="2" id="KW-1185">Reference proteome</keyword>
<gene>
    <name evidence="1" type="ORF">FHS03_005558</name>
</gene>
<dbReference type="AlphaFoldDB" id="A0A7W5BFX3"/>
<accession>A0A7W5BFX3</accession>
<evidence type="ECO:0000313" key="2">
    <source>
        <dbReference type="Proteomes" id="UP000541535"/>
    </source>
</evidence>
<dbReference type="Proteomes" id="UP000541535">
    <property type="component" value="Unassembled WGS sequence"/>
</dbReference>
<sequence length="451" mass="51448">MQHHALQEIHHLAAFVAKFPKLFDEVKSRPGFEEIERRIVASIGNTDTVSDGLRAYEAAQSLIPNWKFVFASASGPLPGLSINRNFSDGSAVRSLFPTERVLVLDKETHSSMLAHRDAIFPIDYSIALDTQALSYLAPFLEGATKGLPDDFREVFEFIARDDVNVDPLPYMLENIPNAKDECNHFEIRRRLEAYEILRTIDAQQLQESGEVRSTLTPEERRENVKARFAEMLEIGSDSKKLAASMRDQTLSYCALLKMASIQLRKPSSSAYQSKISEFVEFMDKELKTMLAREAIIAASLFERGQSKFKFFGKIQKKNDHNLKELRAMAWDFAHIRHIESVATRIEWSHRDDGQQARYFFPALLTCDKRYIEVLDLYPLKCYAYKDGMSRPMPFPAVDWLQAIAGDESAQNSFIGEYYSNEAVKRRDLERHVGGLEELKAKLEIELLSAAS</sequence>
<dbReference type="EMBL" id="JACHXD010000034">
    <property type="protein sequence ID" value="MBB3122457.1"/>
    <property type="molecule type" value="Genomic_DNA"/>
</dbReference>
<reference evidence="1 2" key="1">
    <citation type="submission" date="2020-08" db="EMBL/GenBank/DDBJ databases">
        <title>Genomic Encyclopedia of Type Strains, Phase III (KMG-III): the genomes of soil and plant-associated and newly described type strains.</title>
        <authorList>
            <person name="Whitman W."/>
        </authorList>
    </citation>
    <scope>NUCLEOTIDE SEQUENCE [LARGE SCALE GENOMIC DNA]</scope>
    <source>
        <strain evidence="1 2">CECT 8897</strain>
    </source>
</reference>
<name>A0A7W5BFX3_9BURK</name>
<dbReference type="RefSeq" id="WP_183444114.1">
    <property type="nucleotide sequence ID" value="NZ_JACHXD010000034.1"/>
</dbReference>
<proteinExistence type="predicted"/>
<comment type="caution">
    <text evidence="1">The sequence shown here is derived from an EMBL/GenBank/DDBJ whole genome shotgun (WGS) entry which is preliminary data.</text>
</comment>
<protein>
    <submittedName>
        <fullName evidence="1">Uncharacterized protein</fullName>
    </submittedName>
</protein>
<organism evidence="1 2">
    <name type="scientific">Pseudoduganella violacea</name>
    <dbReference type="NCBI Taxonomy" id="1715466"/>
    <lineage>
        <taxon>Bacteria</taxon>
        <taxon>Pseudomonadati</taxon>
        <taxon>Pseudomonadota</taxon>
        <taxon>Betaproteobacteria</taxon>
        <taxon>Burkholderiales</taxon>
        <taxon>Oxalobacteraceae</taxon>
        <taxon>Telluria group</taxon>
        <taxon>Pseudoduganella</taxon>
    </lineage>
</organism>
<evidence type="ECO:0000313" key="1">
    <source>
        <dbReference type="EMBL" id="MBB3122457.1"/>
    </source>
</evidence>